<evidence type="ECO:0000313" key="3">
    <source>
        <dbReference type="Proteomes" id="UP001456524"/>
    </source>
</evidence>
<protein>
    <submittedName>
        <fullName evidence="2">Uncharacterized protein</fullName>
    </submittedName>
</protein>
<dbReference type="Proteomes" id="UP001456524">
    <property type="component" value="Unassembled WGS sequence"/>
</dbReference>
<organism evidence="2 3">
    <name type="scientific">Phyllosticta citrichinensis</name>
    <dbReference type="NCBI Taxonomy" id="1130410"/>
    <lineage>
        <taxon>Eukaryota</taxon>
        <taxon>Fungi</taxon>
        <taxon>Dikarya</taxon>
        <taxon>Ascomycota</taxon>
        <taxon>Pezizomycotina</taxon>
        <taxon>Dothideomycetes</taxon>
        <taxon>Dothideomycetes incertae sedis</taxon>
        <taxon>Botryosphaeriales</taxon>
        <taxon>Phyllostictaceae</taxon>
        <taxon>Phyllosticta</taxon>
    </lineage>
</organism>
<sequence length="100" mass="10928">MWNLAICQLASAAALKYPLLCPPNARSTRSCKSPVKMPPKESPKPSGDGCGSEDTKQTTTKREEEITKQPGEPFVPKTLDDVEVLKLLGEHLEEHNVNVA</sequence>
<feature type="compositionally biased region" description="Basic and acidic residues" evidence="1">
    <location>
        <begin position="53"/>
        <end position="67"/>
    </location>
</feature>
<feature type="region of interest" description="Disordered" evidence="1">
    <location>
        <begin position="26"/>
        <end position="78"/>
    </location>
</feature>
<gene>
    <name evidence="2" type="ORF">IWX90DRAFT_412120</name>
</gene>
<accession>A0ABR1Y332</accession>
<reference evidence="2 3" key="1">
    <citation type="journal article" date="2022" name="G3 (Bethesda)">
        <title>Enemy or ally: a genomic approach to elucidate the lifestyle of Phyllosticta citrichinaensis.</title>
        <authorList>
            <person name="Buijs V.A."/>
            <person name="Groenewald J.Z."/>
            <person name="Haridas S."/>
            <person name="LaButti K.M."/>
            <person name="Lipzen A."/>
            <person name="Martin F.M."/>
            <person name="Barry K."/>
            <person name="Grigoriev I.V."/>
            <person name="Crous P.W."/>
            <person name="Seidl M.F."/>
        </authorList>
    </citation>
    <scope>NUCLEOTIDE SEQUENCE [LARGE SCALE GENOMIC DNA]</scope>
    <source>
        <strain evidence="2 3">CBS 129764</strain>
    </source>
</reference>
<dbReference type="EMBL" id="JBBWUH010000002">
    <property type="protein sequence ID" value="KAK8175585.1"/>
    <property type="molecule type" value="Genomic_DNA"/>
</dbReference>
<evidence type="ECO:0000256" key="1">
    <source>
        <dbReference type="SAM" id="MobiDB-lite"/>
    </source>
</evidence>
<comment type="caution">
    <text evidence="2">The sequence shown here is derived from an EMBL/GenBank/DDBJ whole genome shotgun (WGS) entry which is preliminary data.</text>
</comment>
<keyword evidence="3" id="KW-1185">Reference proteome</keyword>
<proteinExistence type="predicted"/>
<name>A0ABR1Y332_9PEZI</name>
<evidence type="ECO:0000313" key="2">
    <source>
        <dbReference type="EMBL" id="KAK8175585.1"/>
    </source>
</evidence>